<keyword evidence="1" id="KW-0862">Zinc</keyword>
<dbReference type="EMBL" id="QHLZ01000012">
    <property type="protein sequence ID" value="PXA64325.1"/>
    <property type="molecule type" value="Genomic_DNA"/>
</dbReference>
<dbReference type="EC" id="3.2.2.20" evidence="2"/>
<gene>
    <name evidence="2" type="ORF">CVS29_15380</name>
</gene>
<accession>A0A2V3DMZ6</accession>
<evidence type="ECO:0000256" key="1">
    <source>
        <dbReference type="PIRSR" id="PIRSR605019-1"/>
    </source>
</evidence>
<dbReference type="GO" id="GO:0008725">
    <property type="term" value="F:DNA-3-methyladenine glycosylase activity"/>
    <property type="evidence" value="ECO:0007669"/>
    <property type="project" value="UniProtKB-EC"/>
</dbReference>
<dbReference type="SUPFAM" id="SSF48150">
    <property type="entry name" value="DNA-glycosylase"/>
    <property type="match status" value="1"/>
</dbReference>
<dbReference type="InterPro" id="IPR011257">
    <property type="entry name" value="DNA_glycosylase"/>
</dbReference>
<dbReference type="AlphaFoldDB" id="A0A2V3DMZ6"/>
<dbReference type="Pfam" id="PF03352">
    <property type="entry name" value="Adenine_glyco"/>
    <property type="match status" value="1"/>
</dbReference>
<comment type="caution">
    <text evidence="2">The sequence shown here is derived from an EMBL/GenBank/DDBJ whole genome shotgun (WGS) entry which is preliminary data.</text>
</comment>
<dbReference type="OrthoDB" id="9807664at2"/>
<dbReference type="PANTHER" id="PTHR30037">
    <property type="entry name" value="DNA-3-METHYLADENINE GLYCOSYLASE 1"/>
    <property type="match status" value="1"/>
</dbReference>
<keyword evidence="1" id="KW-0479">Metal-binding</keyword>
<keyword evidence="3" id="KW-1185">Reference proteome</keyword>
<organism evidence="2 3">
    <name type="scientific">Arthrobacter psychrochitiniphilus</name>
    <dbReference type="NCBI Taxonomy" id="291045"/>
    <lineage>
        <taxon>Bacteria</taxon>
        <taxon>Bacillati</taxon>
        <taxon>Actinomycetota</taxon>
        <taxon>Actinomycetes</taxon>
        <taxon>Micrococcales</taxon>
        <taxon>Micrococcaceae</taxon>
        <taxon>Arthrobacter</taxon>
    </lineage>
</organism>
<feature type="binding site" evidence="1">
    <location>
        <position position="205"/>
    </location>
    <ligand>
        <name>Zn(2+)</name>
        <dbReference type="ChEBI" id="CHEBI:29105"/>
    </ligand>
</feature>
<sequence length="217" mass="24036">MLVLRHLRTPSPLPEVDAVVGSDGRARCAWGGMERDEQYQRYHDTEWARPVSGDPASVERELFERLSLEAFQSGLSWLTILRKRQSFREAFVNFDPHSVASFDETDFERLMNDAGIVRNRLKINATISNAKALLALPEGITLASLLAQNAPQTRRAADEPIPAQTPQSQQLAKALKKLGFSFVGPTTAYAMMQAVGVVNDHQPGCWLAAGATIHDHE</sequence>
<reference evidence="2 3" key="1">
    <citation type="submission" date="2018-05" db="EMBL/GenBank/DDBJ databases">
        <title>Genetic diversity of glacier-inhabiting Cryobacterium bacteria in China and description of Cryobacterium mengkeensis sp. nov. and Arthrobacter glacialis sp. nov.</title>
        <authorList>
            <person name="Liu Q."/>
            <person name="Xin Y.-H."/>
        </authorList>
    </citation>
    <scope>NUCLEOTIDE SEQUENCE [LARGE SCALE GENOMIC DNA]</scope>
    <source>
        <strain evidence="2 3">GP3</strain>
    </source>
</reference>
<feature type="binding site" evidence="1">
    <location>
        <position position="201"/>
    </location>
    <ligand>
        <name>Zn(2+)</name>
        <dbReference type="ChEBI" id="CHEBI:29105"/>
    </ligand>
</feature>
<dbReference type="GO" id="GO:0006284">
    <property type="term" value="P:base-excision repair"/>
    <property type="evidence" value="ECO:0007669"/>
    <property type="project" value="InterPro"/>
</dbReference>
<feature type="binding site" evidence="1">
    <location>
        <position position="43"/>
    </location>
    <ligand>
        <name>Zn(2+)</name>
        <dbReference type="ChEBI" id="CHEBI:29105"/>
    </ligand>
</feature>
<dbReference type="InterPro" id="IPR005019">
    <property type="entry name" value="Adenine_glyco"/>
</dbReference>
<keyword evidence="2" id="KW-0326">Glycosidase</keyword>
<dbReference type="PANTHER" id="PTHR30037:SF4">
    <property type="entry name" value="DNA-3-METHYLADENINE GLYCOSYLASE I"/>
    <property type="match status" value="1"/>
</dbReference>
<dbReference type="Gene3D" id="1.10.340.30">
    <property type="entry name" value="Hypothetical protein, domain 2"/>
    <property type="match status" value="1"/>
</dbReference>
<evidence type="ECO:0000313" key="3">
    <source>
        <dbReference type="Proteomes" id="UP000246303"/>
    </source>
</evidence>
<feature type="binding site" evidence="1">
    <location>
        <position position="28"/>
    </location>
    <ligand>
        <name>Zn(2+)</name>
        <dbReference type="ChEBI" id="CHEBI:29105"/>
    </ligand>
</feature>
<protein>
    <submittedName>
        <fullName evidence="2">DNA-3-methyladenine glycosylase I</fullName>
        <ecNumber evidence="2">3.2.2.20</ecNumber>
    </submittedName>
</protein>
<name>A0A2V3DMZ6_9MICC</name>
<keyword evidence="2" id="KW-0378">Hydrolase</keyword>
<dbReference type="InterPro" id="IPR052891">
    <property type="entry name" value="DNA-3mA_glycosylase"/>
</dbReference>
<evidence type="ECO:0000313" key="2">
    <source>
        <dbReference type="EMBL" id="PXA64325.1"/>
    </source>
</evidence>
<dbReference type="Proteomes" id="UP000246303">
    <property type="component" value="Unassembled WGS sequence"/>
</dbReference>
<proteinExistence type="predicted"/>
<dbReference type="RefSeq" id="WP_110107216.1">
    <property type="nucleotide sequence ID" value="NZ_JACBZZ010000001.1"/>
</dbReference>
<dbReference type="GO" id="GO:0046872">
    <property type="term" value="F:metal ion binding"/>
    <property type="evidence" value="ECO:0007669"/>
    <property type="project" value="UniProtKB-KW"/>
</dbReference>